<dbReference type="STRING" id="33114.A0A2G2WQZ5"/>
<evidence type="ECO:0000313" key="1">
    <source>
        <dbReference type="EMBL" id="PHT47665.1"/>
    </source>
</evidence>
<evidence type="ECO:0000313" key="2">
    <source>
        <dbReference type="Proteomes" id="UP000224567"/>
    </source>
</evidence>
<comment type="caution">
    <text evidence="1">The sequence shown here is derived from an EMBL/GenBank/DDBJ whole genome shotgun (WGS) entry which is preliminary data.</text>
</comment>
<dbReference type="AlphaFoldDB" id="A0A2G2WQZ5"/>
<dbReference type="Proteomes" id="UP000224567">
    <property type="component" value="Unassembled WGS sequence"/>
</dbReference>
<keyword evidence="2" id="KW-1185">Reference proteome</keyword>
<reference evidence="2" key="2">
    <citation type="journal article" date="2017" name="J. Anim. Genet.">
        <title>Multiple reference genome sequences of hot pepper reveal the massive evolution of plant disease resistance genes by retroduplication.</title>
        <authorList>
            <person name="Kim S."/>
            <person name="Park J."/>
            <person name="Yeom S.-I."/>
            <person name="Kim Y.-M."/>
            <person name="Seo E."/>
            <person name="Kim K.-T."/>
            <person name="Kim M.-S."/>
            <person name="Lee J.M."/>
            <person name="Cheong K."/>
            <person name="Shin H.-S."/>
            <person name="Kim S.-B."/>
            <person name="Han K."/>
            <person name="Lee J."/>
            <person name="Park M."/>
            <person name="Lee H.-A."/>
            <person name="Lee H.-Y."/>
            <person name="Lee Y."/>
            <person name="Oh S."/>
            <person name="Lee J.H."/>
            <person name="Choi E."/>
            <person name="Choi E."/>
            <person name="Lee S.E."/>
            <person name="Jeon J."/>
            <person name="Kim H."/>
            <person name="Choi G."/>
            <person name="Song H."/>
            <person name="Lee J."/>
            <person name="Lee S.-C."/>
            <person name="Kwon J.-K."/>
            <person name="Lee H.-Y."/>
            <person name="Koo N."/>
            <person name="Hong Y."/>
            <person name="Kim R.W."/>
            <person name="Kang W.-H."/>
            <person name="Huh J.H."/>
            <person name="Kang B.-C."/>
            <person name="Yang T.-J."/>
            <person name="Lee Y.-H."/>
            <person name="Bennetzen J.L."/>
            <person name="Choi D."/>
        </authorList>
    </citation>
    <scope>NUCLEOTIDE SEQUENCE [LARGE SCALE GENOMIC DNA]</scope>
    <source>
        <strain evidence="2">cv. PBC81</strain>
    </source>
</reference>
<organism evidence="1 2">
    <name type="scientific">Capsicum baccatum</name>
    <name type="common">Peruvian pepper</name>
    <dbReference type="NCBI Taxonomy" id="33114"/>
    <lineage>
        <taxon>Eukaryota</taxon>
        <taxon>Viridiplantae</taxon>
        <taxon>Streptophyta</taxon>
        <taxon>Embryophyta</taxon>
        <taxon>Tracheophyta</taxon>
        <taxon>Spermatophyta</taxon>
        <taxon>Magnoliopsida</taxon>
        <taxon>eudicotyledons</taxon>
        <taxon>Gunneridae</taxon>
        <taxon>Pentapetalae</taxon>
        <taxon>asterids</taxon>
        <taxon>lamiids</taxon>
        <taxon>Solanales</taxon>
        <taxon>Solanaceae</taxon>
        <taxon>Solanoideae</taxon>
        <taxon>Capsiceae</taxon>
        <taxon>Capsicum</taxon>
    </lineage>
</organism>
<protein>
    <submittedName>
        <fullName evidence="1">Uncharacterized protein</fullName>
    </submittedName>
</protein>
<accession>A0A2G2WQZ5</accession>
<proteinExistence type="predicted"/>
<name>A0A2G2WQZ5_CAPBA</name>
<dbReference type="EMBL" id="MLFT02000005">
    <property type="protein sequence ID" value="PHT47665.1"/>
    <property type="molecule type" value="Genomic_DNA"/>
</dbReference>
<reference evidence="1 2" key="1">
    <citation type="journal article" date="2017" name="Genome Biol.">
        <title>New reference genome sequences of hot pepper reveal the massive evolution of plant disease-resistance genes by retroduplication.</title>
        <authorList>
            <person name="Kim S."/>
            <person name="Park J."/>
            <person name="Yeom S.I."/>
            <person name="Kim Y.M."/>
            <person name="Seo E."/>
            <person name="Kim K.T."/>
            <person name="Kim M.S."/>
            <person name="Lee J.M."/>
            <person name="Cheong K."/>
            <person name="Shin H.S."/>
            <person name="Kim S.B."/>
            <person name="Han K."/>
            <person name="Lee J."/>
            <person name="Park M."/>
            <person name="Lee H.A."/>
            <person name="Lee H.Y."/>
            <person name="Lee Y."/>
            <person name="Oh S."/>
            <person name="Lee J.H."/>
            <person name="Choi E."/>
            <person name="Choi E."/>
            <person name="Lee S.E."/>
            <person name="Jeon J."/>
            <person name="Kim H."/>
            <person name="Choi G."/>
            <person name="Song H."/>
            <person name="Lee J."/>
            <person name="Lee S.C."/>
            <person name="Kwon J.K."/>
            <person name="Lee H.Y."/>
            <person name="Koo N."/>
            <person name="Hong Y."/>
            <person name="Kim R.W."/>
            <person name="Kang W.H."/>
            <person name="Huh J.H."/>
            <person name="Kang B.C."/>
            <person name="Yang T.J."/>
            <person name="Lee Y.H."/>
            <person name="Bennetzen J.L."/>
            <person name="Choi D."/>
        </authorList>
    </citation>
    <scope>NUCLEOTIDE SEQUENCE [LARGE SCALE GENOMIC DNA]</scope>
    <source>
        <strain evidence="2">cv. PBC81</strain>
    </source>
</reference>
<gene>
    <name evidence="1" type="ORF">CQW23_11873</name>
</gene>
<sequence length="141" mass="15355">MLLNKDITKVIERIEIFYFLVDIVLKDEIREEGAGFGPSILGSMSSGVTTFITNGFFHLSTSSLRHGRLLRKISMLAESAVDNGRLLRKILMQEQGAVNSGRLLRIISMLVDGIGDISIWLAAEDNTNASGGSSRQGNVDG</sequence>